<feature type="signal peptide" evidence="1">
    <location>
        <begin position="1"/>
        <end position="21"/>
    </location>
</feature>
<organism evidence="2">
    <name type="scientific">Sesamum latifolium</name>
    <dbReference type="NCBI Taxonomy" id="2727402"/>
    <lineage>
        <taxon>Eukaryota</taxon>
        <taxon>Viridiplantae</taxon>
        <taxon>Streptophyta</taxon>
        <taxon>Embryophyta</taxon>
        <taxon>Tracheophyta</taxon>
        <taxon>Spermatophyta</taxon>
        <taxon>Magnoliopsida</taxon>
        <taxon>eudicotyledons</taxon>
        <taxon>Gunneridae</taxon>
        <taxon>Pentapetalae</taxon>
        <taxon>asterids</taxon>
        <taxon>lamiids</taxon>
        <taxon>Lamiales</taxon>
        <taxon>Pedaliaceae</taxon>
        <taxon>Sesamum</taxon>
    </lineage>
</organism>
<dbReference type="AlphaFoldDB" id="A0AAW2WDS8"/>
<protein>
    <recommendedName>
        <fullName evidence="3">Secreted protein</fullName>
    </recommendedName>
</protein>
<keyword evidence="1" id="KW-0732">Signal</keyword>
<sequence length="130" mass="14192">MSPDWLGLLALGALSFFRSRGSPAVVGSMPREGHFDPPTPGRTGWCPCGSPSVHFVRRIDNRPNLGFLMWVMRSLVVGLGPVPLHTYLGRAGGSLWASFSEGLGCYRKWAGLEFFGLYTSLSPPTLRRSP</sequence>
<reference evidence="2" key="2">
    <citation type="journal article" date="2024" name="Plant">
        <title>Genomic evolution and insights into agronomic trait innovations of Sesamum species.</title>
        <authorList>
            <person name="Miao H."/>
            <person name="Wang L."/>
            <person name="Qu L."/>
            <person name="Liu H."/>
            <person name="Sun Y."/>
            <person name="Le M."/>
            <person name="Wang Q."/>
            <person name="Wei S."/>
            <person name="Zheng Y."/>
            <person name="Lin W."/>
            <person name="Duan Y."/>
            <person name="Cao H."/>
            <person name="Xiong S."/>
            <person name="Wang X."/>
            <person name="Wei L."/>
            <person name="Li C."/>
            <person name="Ma Q."/>
            <person name="Ju M."/>
            <person name="Zhao R."/>
            <person name="Li G."/>
            <person name="Mu C."/>
            <person name="Tian Q."/>
            <person name="Mei H."/>
            <person name="Zhang T."/>
            <person name="Gao T."/>
            <person name="Zhang H."/>
        </authorList>
    </citation>
    <scope>NUCLEOTIDE SEQUENCE</scope>
    <source>
        <strain evidence="2">KEN1</strain>
    </source>
</reference>
<evidence type="ECO:0008006" key="3">
    <source>
        <dbReference type="Google" id="ProtNLM"/>
    </source>
</evidence>
<accession>A0AAW2WDS8</accession>
<feature type="chain" id="PRO_5043542602" description="Secreted protein" evidence="1">
    <location>
        <begin position="22"/>
        <end position="130"/>
    </location>
</feature>
<name>A0AAW2WDS8_9LAMI</name>
<evidence type="ECO:0000313" key="2">
    <source>
        <dbReference type="EMBL" id="KAL0439945.1"/>
    </source>
</evidence>
<reference evidence="2" key="1">
    <citation type="submission" date="2020-06" db="EMBL/GenBank/DDBJ databases">
        <authorList>
            <person name="Li T."/>
            <person name="Hu X."/>
            <person name="Zhang T."/>
            <person name="Song X."/>
            <person name="Zhang H."/>
            <person name="Dai N."/>
            <person name="Sheng W."/>
            <person name="Hou X."/>
            <person name="Wei L."/>
        </authorList>
    </citation>
    <scope>NUCLEOTIDE SEQUENCE</scope>
    <source>
        <strain evidence="2">KEN1</strain>
        <tissue evidence="2">Leaf</tissue>
    </source>
</reference>
<proteinExistence type="predicted"/>
<evidence type="ECO:0000256" key="1">
    <source>
        <dbReference type="SAM" id="SignalP"/>
    </source>
</evidence>
<gene>
    <name evidence="2" type="ORF">Slati_2477500</name>
</gene>
<dbReference type="EMBL" id="JACGWN010000008">
    <property type="protein sequence ID" value="KAL0439945.1"/>
    <property type="molecule type" value="Genomic_DNA"/>
</dbReference>
<comment type="caution">
    <text evidence="2">The sequence shown here is derived from an EMBL/GenBank/DDBJ whole genome shotgun (WGS) entry which is preliminary data.</text>
</comment>